<accession>A0A0L6CFM1</accession>
<organism evidence="2 3">
    <name type="scientific">Luteipulveratus halotolerans</name>
    <dbReference type="NCBI Taxonomy" id="1631356"/>
    <lineage>
        <taxon>Bacteria</taxon>
        <taxon>Bacillati</taxon>
        <taxon>Actinomycetota</taxon>
        <taxon>Actinomycetes</taxon>
        <taxon>Micrococcales</taxon>
        <taxon>Dermacoccaceae</taxon>
        <taxon>Luteipulveratus</taxon>
    </lineage>
</organism>
<sequence length="133" mass="14239">MRAVSLTVFVALLLLLAGHLCLVVRDALFERVLGDGRQPAHVAIGDELLSPRRVFLAMGVFVVGYIAFVNLSPEPAMTVPALVVLGFLIGWGCWVLVRVALRRKVIGDAPVPWWSVVPPALAVAAAFAWSGIA</sequence>
<keyword evidence="1" id="KW-0812">Transmembrane</keyword>
<reference evidence="3" key="1">
    <citation type="submission" date="2015-03" db="EMBL/GenBank/DDBJ databases">
        <title>Luteipulveratus halotolerans sp. nov., a novel actinobacterium (Dermacoccaceae) from Sarawak, Malaysia.</title>
        <authorList>
            <person name="Juboi H."/>
            <person name="Basik A."/>
            <person name="Shamsul S.S."/>
            <person name="Arnold P."/>
            <person name="Schmitt E.K."/>
            <person name="Sanglier J.-J."/>
            <person name="Yeo T."/>
        </authorList>
    </citation>
    <scope>NUCLEOTIDE SEQUENCE [LARGE SCALE GENOMIC DNA]</scope>
    <source>
        <strain evidence="3">C296001</strain>
    </source>
</reference>
<feature type="transmembrane region" description="Helical" evidence="1">
    <location>
        <begin position="79"/>
        <end position="101"/>
    </location>
</feature>
<name>A0A0L6CFM1_9MICO</name>
<proteinExistence type="predicted"/>
<dbReference type="EMBL" id="LAIR01000002">
    <property type="protein sequence ID" value="KNX36484.1"/>
    <property type="molecule type" value="Genomic_DNA"/>
</dbReference>
<keyword evidence="1" id="KW-0472">Membrane</keyword>
<gene>
    <name evidence="2" type="ORF">VV01_03875</name>
</gene>
<dbReference type="AlphaFoldDB" id="A0A0L6CFM1"/>
<evidence type="ECO:0000313" key="2">
    <source>
        <dbReference type="EMBL" id="KNX36484.1"/>
    </source>
</evidence>
<protein>
    <submittedName>
        <fullName evidence="2">Uncharacterized protein</fullName>
    </submittedName>
</protein>
<keyword evidence="3" id="KW-1185">Reference proteome</keyword>
<evidence type="ECO:0000313" key="3">
    <source>
        <dbReference type="Proteomes" id="UP000037397"/>
    </source>
</evidence>
<feature type="transmembrane region" description="Helical" evidence="1">
    <location>
        <begin position="113"/>
        <end position="132"/>
    </location>
</feature>
<feature type="transmembrane region" description="Helical" evidence="1">
    <location>
        <begin position="54"/>
        <end position="72"/>
    </location>
</feature>
<dbReference type="STRING" id="1631356.VV01_03875"/>
<keyword evidence="1" id="KW-1133">Transmembrane helix</keyword>
<evidence type="ECO:0000256" key="1">
    <source>
        <dbReference type="SAM" id="Phobius"/>
    </source>
</evidence>
<dbReference type="RefSeq" id="WP_050668741.1">
    <property type="nucleotide sequence ID" value="NZ_LAIR01000002.1"/>
</dbReference>
<comment type="caution">
    <text evidence="2">The sequence shown here is derived from an EMBL/GenBank/DDBJ whole genome shotgun (WGS) entry which is preliminary data.</text>
</comment>
<dbReference type="Proteomes" id="UP000037397">
    <property type="component" value="Unassembled WGS sequence"/>
</dbReference>